<keyword evidence="3" id="KW-0311">Gluconate utilization</keyword>
<dbReference type="InterPro" id="IPR008927">
    <property type="entry name" value="6-PGluconate_DH-like_C_sf"/>
</dbReference>
<dbReference type="GO" id="GO:0016054">
    <property type="term" value="P:organic acid catabolic process"/>
    <property type="evidence" value="ECO:0007669"/>
    <property type="project" value="UniProtKB-ARBA"/>
</dbReference>
<feature type="domain" description="6-phosphogluconate dehydrogenase C-terminal" evidence="4">
    <location>
        <begin position="170"/>
        <end position="302"/>
    </location>
</feature>
<sequence>MQLAFIGLGKMGLPMSMNAVRAGHDIYGFDLDRAVCATAKKQGVKIAPNLQELIKQLSAPRVIWLMLPNGKAVEEAIFGKGGLITILKKEDTIIDGGNSNWRVSANRAQRVNEVGLRWLDMGVSGGTVAAERGYAMMAGGDRTAFRQVEPLIKDLTQVGGYGYFGNAGAGHFIKMVHNSIEYGMMEAIAEGFNLLKNGPVGKIDAEKVARVWNHGTIVESFLMEMAQQALVKDANLNNLKGYVEDTGEGKWAVEEAVNHAIPYTVNTEAVYARFSSRDNGDFANKLLAAMRNKFGGHAFRKK</sequence>
<dbReference type="SUPFAM" id="SSF48179">
    <property type="entry name" value="6-phosphogluconate dehydrogenase C-terminal domain-like"/>
    <property type="match status" value="1"/>
</dbReference>
<dbReference type="InterPro" id="IPR036291">
    <property type="entry name" value="NAD(P)-bd_dom_sf"/>
</dbReference>
<dbReference type="NCBIfam" id="TIGR00872">
    <property type="entry name" value="gnd_rel"/>
    <property type="match status" value="1"/>
</dbReference>
<dbReference type="AlphaFoldDB" id="A0A1G2HH69"/>
<evidence type="ECO:0000259" key="4">
    <source>
        <dbReference type="SMART" id="SM01350"/>
    </source>
</evidence>
<dbReference type="GO" id="GO:0004616">
    <property type="term" value="F:phosphogluconate dehydrogenase (decarboxylating) activity"/>
    <property type="evidence" value="ECO:0007669"/>
    <property type="project" value="InterPro"/>
</dbReference>
<comment type="caution">
    <text evidence="5">The sequence shown here is derived from an EMBL/GenBank/DDBJ whole genome shotgun (WGS) entry which is preliminary data.</text>
</comment>
<reference evidence="5 6" key="1">
    <citation type="journal article" date="2016" name="Nat. Commun.">
        <title>Thousands of microbial genomes shed light on interconnected biogeochemical processes in an aquifer system.</title>
        <authorList>
            <person name="Anantharaman K."/>
            <person name="Brown C.T."/>
            <person name="Hug L.A."/>
            <person name="Sharon I."/>
            <person name="Castelle C.J."/>
            <person name="Probst A.J."/>
            <person name="Thomas B.C."/>
            <person name="Singh A."/>
            <person name="Wilkins M.J."/>
            <person name="Karaoz U."/>
            <person name="Brodie E.L."/>
            <person name="Williams K.H."/>
            <person name="Hubbard S.S."/>
            <person name="Banfield J.F."/>
        </authorList>
    </citation>
    <scope>NUCLEOTIDE SEQUENCE [LARGE SCALE GENOMIC DNA]</scope>
</reference>
<dbReference type="InterPro" id="IPR002204">
    <property type="entry name" value="3-OH-isobutyrate_DH-rel_CS"/>
</dbReference>
<evidence type="ECO:0000313" key="5">
    <source>
        <dbReference type="EMBL" id="OGZ61844.1"/>
    </source>
</evidence>
<dbReference type="GO" id="GO:0006098">
    <property type="term" value="P:pentose-phosphate shunt"/>
    <property type="evidence" value="ECO:0007669"/>
    <property type="project" value="InterPro"/>
</dbReference>
<dbReference type="Gene3D" id="3.40.50.720">
    <property type="entry name" value="NAD(P)-binding Rossmann-like Domain"/>
    <property type="match status" value="1"/>
</dbReference>
<dbReference type="SMART" id="SM01350">
    <property type="entry name" value="6PGD"/>
    <property type="match status" value="1"/>
</dbReference>
<dbReference type="Gene3D" id="1.10.1040.10">
    <property type="entry name" value="N-(1-d-carboxylethyl)-l-norvaline Dehydrogenase, domain 2"/>
    <property type="match status" value="1"/>
</dbReference>
<dbReference type="EMBL" id="MHOI01000009">
    <property type="protein sequence ID" value="OGZ61844.1"/>
    <property type="molecule type" value="Genomic_DNA"/>
</dbReference>
<dbReference type="InterPro" id="IPR004849">
    <property type="entry name" value="6DGDH_YqeC"/>
</dbReference>
<dbReference type="STRING" id="1802163.A2932_02560"/>
<dbReference type="Proteomes" id="UP000179153">
    <property type="component" value="Unassembled WGS sequence"/>
</dbReference>
<dbReference type="NCBIfam" id="NF007161">
    <property type="entry name" value="PRK09599.1"/>
    <property type="match status" value="1"/>
</dbReference>
<proteinExistence type="inferred from homology"/>
<evidence type="ECO:0000256" key="1">
    <source>
        <dbReference type="ARBA" id="ARBA00008419"/>
    </source>
</evidence>
<dbReference type="SUPFAM" id="SSF51735">
    <property type="entry name" value="NAD(P)-binding Rossmann-fold domains"/>
    <property type="match status" value="1"/>
</dbReference>
<dbReference type="Pfam" id="PF03446">
    <property type="entry name" value="NAD_binding_2"/>
    <property type="match status" value="1"/>
</dbReference>
<dbReference type="InterPro" id="IPR006114">
    <property type="entry name" value="6PGDH_C"/>
</dbReference>
<gene>
    <name evidence="5" type="ORF">A2932_02560</name>
</gene>
<dbReference type="InterPro" id="IPR006183">
    <property type="entry name" value="Pgluconate_DH"/>
</dbReference>
<comment type="similarity">
    <text evidence="1">Belongs to the 6-phosphogluconate dehydrogenase family.</text>
</comment>
<dbReference type="PANTHER" id="PTHR11811">
    <property type="entry name" value="6-PHOSPHOGLUCONATE DEHYDROGENASE"/>
    <property type="match status" value="1"/>
</dbReference>
<dbReference type="GO" id="GO:0019521">
    <property type="term" value="P:D-gluconate metabolic process"/>
    <property type="evidence" value="ECO:0007669"/>
    <property type="project" value="UniProtKB-KW"/>
</dbReference>
<dbReference type="InterPro" id="IPR013328">
    <property type="entry name" value="6PGD_dom2"/>
</dbReference>
<dbReference type="GO" id="GO:0050661">
    <property type="term" value="F:NADP binding"/>
    <property type="evidence" value="ECO:0007669"/>
    <property type="project" value="InterPro"/>
</dbReference>
<evidence type="ECO:0000313" key="6">
    <source>
        <dbReference type="Proteomes" id="UP000179153"/>
    </source>
</evidence>
<accession>A0A1G2HH69</accession>
<dbReference type="InterPro" id="IPR006115">
    <property type="entry name" value="6PGDH_NADP-bd"/>
</dbReference>
<organism evidence="5 6">
    <name type="scientific">Candidatus Spechtbacteria bacterium RIFCSPLOWO2_01_FULL_46_10</name>
    <dbReference type="NCBI Taxonomy" id="1802163"/>
    <lineage>
        <taxon>Bacteria</taxon>
        <taxon>Candidatus Spechtiibacteriota</taxon>
    </lineage>
</organism>
<protein>
    <submittedName>
        <fullName evidence="5">6-phosphogluconate dehydrogenase (Decarboxylating)</fullName>
    </submittedName>
</protein>
<evidence type="ECO:0000256" key="2">
    <source>
        <dbReference type="ARBA" id="ARBA00023002"/>
    </source>
</evidence>
<name>A0A1G2HH69_9BACT</name>
<evidence type="ECO:0000256" key="3">
    <source>
        <dbReference type="ARBA" id="ARBA00023064"/>
    </source>
</evidence>
<dbReference type="PROSITE" id="PS00895">
    <property type="entry name" value="3_HYDROXYISOBUT_DH"/>
    <property type="match status" value="1"/>
</dbReference>
<dbReference type="PRINTS" id="PR00076">
    <property type="entry name" value="6PGDHDRGNASE"/>
</dbReference>
<keyword evidence="2" id="KW-0560">Oxidoreductase</keyword>
<dbReference type="Pfam" id="PF00393">
    <property type="entry name" value="6PGD"/>
    <property type="match status" value="1"/>
</dbReference>